<evidence type="ECO:0000256" key="2">
    <source>
        <dbReference type="ARBA" id="ARBA00012150"/>
    </source>
</evidence>
<comment type="caution">
    <text evidence="6">Lacks conserved residue(s) required for the propagation of feature annotation.</text>
</comment>
<dbReference type="PATRIC" id="fig|1423782.4.peg.1262"/>
<feature type="domain" description="Acylphosphatase-like" evidence="8">
    <location>
        <begin position="1"/>
        <end position="70"/>
    </location>
</feature>
<evidence type="ECO:0000313" key="10">
    <source>
        <dbReference type="Proteomes" id="UP000051412"/>
    </source>
</evidence>
<proteinExistence type="inferred from homology"/>
<evidence type="ECO:0000256" key="3">
    <source>
        <dbReference type="ARBA" id="ARBA00015991"/>
    </source>
</evidence>
<accession>A0A0R1X3H9</accession>
<dbReference type="RefSeq" id="WP_235803801.1">
    <property type="nucleotide sequence ID" value="NZ_AZGM01000143.1"/>
</dbReference>
<dbReference type="STRING" id="1423782.FD32_GL001211"/>
<dbReference type="AlphaFoldDB" id="A0A0R1X3H9"/>
<gene>
    <name evidence="9" type="ORF">FD32_GL001211</name>
</gene>
<dbReference type="Gene3D" id="3.30.70.100">
    <property type="match status" value="1"/>
</dbReference>
<dbReference type="InterPro" id="IPR036046">
    <property type="entry name" value="Acylphosphatase-like_dom_sf"/>
</dbReference>
<protein>
    <recommendedName>
        <fullName evidence="3">Acylphosphatase</fullName>
        <ecNumber evidence="2">3.6.1.7</ecNumber>
    </recommendedName>
    <alternativeName>
        <fullName evidence="4">Acylphosphate phosphohydrolase</fullName>
    </alternativeName>
</protein>
<reference evidence="9 10" key="1">
    <citation type="journal article" date="2015" name="Genome Announc.">
        <title>Expanding the biotechnology potential of lactobacilli through comparative genomics of 213 strains and associated genera.</title>
        <authorList>
            <person name="Sun Z."/>
            <person name="Harris H.M."/>
            <person name="McCann A."/>
            <person name="Guo C."/>
            <person name="Argimon S."/>
            <person name="Zhang W."/>
            <person name="Yang X."/>
            <person name="Jeffery I.B."/>
            <person name="Cooney J.C."/>
            <person name="Kagawa T.F."/>
            <person name="Liu W."/>
            <person name="Song Y."/>
            <person name="Salvetti E."/>
            <person name="Wrobel A."/>
            <person name="Rasinkangas P."/>
            <person name="Parkhill J."/>
            <person name="Rea M.C."/>
            <person name="O'Sullivan O."/>
            <person name="Ritari J."/>
            <person name="Douillard F.P."/>
            <person name="Paul Ross R."/>
            <person name="Yang R."/>
            <person name="Briner A.E."/>
            <person name="Felis G.E."/>
            <person name="de Vos W.M."/>
            <person name="Barrangou R."/>
            <person name="Klaenhammer T.R."/>
            <person name="Caufield P.W."/>
            <person name="Cui Y."/>
            <person name="Zhang H."/>
            <person name="O'Toole P.W."/>
        </authorList>
    </citation>
    <scope>NUCLEOTIDE SEQUENCE [LARGE SCALE GENOMIC DNA]</scope>
    <source>
        <strain evidence="9 10">DSM 6035</strain>
    </source>
</reference>
<sequence>MSIARQLKVTGFVRNLPSGQVYIEVQGSKDQVQQFIEQVKAGPTPYARVVDCQVATGRCQDYDQVFTIRR</sequence>
<dbReference type="EC" id="3.6.1.7" evidence="2"/>
<dbReference type="SUPFAM" id="SSF54975">
    <property type="entry name" value="Acylphosphatase/BLUF domain-like"/>
    <property type="match status" value="1"/>
</dbReference>
<organism evidence="9 10">
    <name type="scientific">Limosilactobacillus panis DSM 6035</name>
    <dbReference type="NCBI Taxonomy" id="1423782"/>
    <lineage>
        <taxon>Bacteria</taxon>
        <taxon>Bacillati</taxon>
        <taxon>Bacillota</taxon>
        <taxon>Bacilli</taxon>
        <taxon>Lactobacillales</taxon>
        <taxon>Lactobacillaceae</taxon>
        <taxon>Limosilactobacillus</taxon>
    </lineage>
</organism>
<evidence type="ECO:0000256" key="5">
    <source>
        <dbReference type="ARBA" id="ARBA00047645"/>
    </source>
</evidence>
<comment type="similarity">
    <text evidence="1 7">Belongs to the acylphosphatase family.</text>
</comment>
<evidence type="ECO:0000256" key="1">
    <source>
        <dbReference type="ARBA" id="ARBA00005614"/>
    </source>
</evidence>
<comment type="caution">
    <text evidence="9">The sequence shown here is derived from an EMBL/GenBank/DDBJ whole genome shotgun (WGS) entry which is preliminary data.</text>
</comment>
<evidence type="ECO:0000256" key="4">
    <source>
        <dbReference type="ARBA" id="ARBA00032904"/>
    </source>
</evidence>
<keyword evidence="10" id="KW-1185">Reference proteome</keyword>
<name>A0A0R1X3H9_9LACO</name>
<dbReference type="Proteomes" id="UP000051412">
    <property type="component" value="Unassembled WGS sequence"/>
</dbReference>
<dbReference type="EMBL" id="AZGM01000143">
    <property type="protein sequence ID" value="KRM24799.1"/>
    <property type="molecule type" value="Genomic_DNA"/>
</dbReference>
<dbReference type="Pfam" id="PF00708">
    <property type="entry name" value="Acylphosphatase"/>
    <property type="match status" value="1"/>
</dbReference>
<evidence type="ECO:0000256" key="6">
    <source>
        <dbReference type="PROSITE-ProRule" id="PRU00520"/>
    </source>
</evidence>
<evidence type="ECO:0000256" key="7">
    <source>
        <dbReference type="RuleBase" id="RU004168"/>
    </source>
</evidence>
<dbReference type="PROSITE" id="PS00151">
    <property type="entry name" value="ACYLPHOSPHATASE_2"/>
    <property type="match status" value="1"/>
</dbReference>
<dbReference type="InterPro" id="IPR017968">
    <property type="entry name" value="Acylphosphatase_CS"/>
</dbReference>
<dbReference type="PROSITE" id="PS51160">
    <property type="entry name" value="ACYLPHOSPHATASE_3"/>
    <property type="match status" value="1"/>
</dbReference>
<dbReference type="GO" id="GO:0003998">
    <property type="term" value="F:acylphosphatase activity"/>
    <property type="evidence" value="ECO:0007669"/>
    <property type="project" value="UniProtKB-EC"/>
</dbReference>
<evidence type="ECO:0000313" key="9">
    <source>
        <dbReference type="EMBL" id="KRM24799.1"/>
    </source>
</evidence>
<comment type="catalytic activity">
    <reaction evidence="5">
        <text>an acyl phosphate + H2O = a carboxylate + phosphate + H(+)</text>
        <dbReference type="Rhea" id="RHEA:14965"/>
        <dbReference type="ChEBI" id="CHEBI:15377"/>
        <dbReference type="ChEBI" id="CHEBI:15378"/>
        <dbReference type="ChEBI" id="CHEBI:29067"/>
        <dbReference type="ChEBI" id="CHEBI:43474"/>
        <dbReference type="ChEBI" id="CHEBI:59918"/>
        <dbReference type="EC" id="3.6.1.7"/>
    </reaction>
</comment>
<evidence type="ECO:0000259" key="8">
    <source>
        <dbReference type="PROSITE" id="PS51160"/>
    </source>
</evidence>
<dbReference type="InterPro" id="IPR001792">
    <property type="entry name" value="Acylphosphatase-like_dom"/>
</dbReference>